<protein>
    <recommendedName>
        <fullName evidence="2">Cyclase</fullName>
    </recommendedName>
</protein>
<dbReference type="AlphaFoldDB" id="A0A0F9K5T6"/>
<sequence length="92" mass="10649">MPFSLVKINYKDYDEWKNVFNKNAEGRKGASAKGWRVFTTMGNRNEAWVLMEIDDPPKFKAFMESPEVQEQMKASGITGPAERYILQHEFDG</sequence>
<reference evidence="1" key="1">
    <citation type="journal article" date="2015" name="Nature">
        <title>Complex archaea that bridge the gap between prokaryotes and eukaryotes.</title>
        <authorList>
            <person name="Spang A."/>
            <person name="Saw J.H."/>
            <person name="Jorgensen S.L."/>
            <person name="Zaremba-Niedzwiedzka K."/>
            <person name="Martijn J."/>
            <person name="Lind A.E."/>
            <person name="van Eijk R."/>
            <person name="Schleper C."/>
            <person name="Guy L."/>
            <person name="Ettema T.J."/>
        </authorList>
    </citation>
    <scope>NUCLEOTIDE SEQUENCE</scope>
</reference>
<proteinExistence type="predicted"/>
<evidence type="ECO:0008006" key="2">
    <source>
        <dbReference type="Google" id="ProtNLM"/>
    </source>
</evidence>
<comment type="caution">
    <text evidence="1">The sequence shown here is derived from an EMBL/GenBank/DDBJ whole genome shotgun (WGS) entry which is preliminary data.</text>
</comment>
<organism evidence="1">
    <name type="scientific">marine sediment metagenome</name>
    <dbReference type="NCBI Taxonomy" id="412755"/>
    <lineage>
        <taxon>unclassified sequences</taxon>
        <taxon>metagenomes</taxon>
        <taxon>ecological metagenomes</taxon>
    </lineage>
</organism>
<dbReference type="EMBL" id="LAZR01009892">
    <property type="protein sequence ID" value="KKM70031.1"/>
    <property type="molecule type" value="Genomic_DNA"/>
</dbReference>
<accession>A0A0F9K5T6</accession>
<evidence type="ECO:0000313" key="1">
    <source>
        <dbReference type="EMBL" id="KKM70031.1"/>
    </source>
</evidence>
<name>A0A0F9K5T6_9ZZZZ</name>
<gene>
    <name evidence="1" type="ORF">LCGC14_1444820</name>
</gene>